<dbReference type="EMBL" id="JADNRY010000193">
    <property type="protein sequence ID" value="KAF9061698.1"/>
    <property type="molecule type" value="Genomic_DNA"/>
</dbReference>
<reference evidence="2" key="1">
    <citation type="submission" date="2020-11" db="EMBL/GenBank/DDBJ databases">
        <authorList>
            <consortium name="DOE Joint Genome Institute"/>
            <person name="Ahrendt S."/>
            <person name="Riley R."/>
            <person name="Andreopoulos W."/>
            <person name="Labutti K."/>
            <person name="Pangilinan J."/>
            <person name="Ruiz-Duenas F.J."/>
            <person name="Barrasa J.M."/>
            <person name="Sanchez-Garcia M."/>
            <person name="Camarero S."/>
            <person name="Miyauchi S."/>
            <person name="Serrano A."/>
            <person name="Linde D."/>
            <person name="Babiker R."/>
            <person name="Drula E."/>
            <person name="Ayuso-Fernandez I."/>
            <person name="Pacheco R."/>
            <person name="Padilla G."/>
            <person name="Ferreira P."/>
            <person name="Barriuso J."/>
            <person name="Kellner H."/>
            <person name="Castanera R."/>
            <person name="Alfaro M."/>
            <person name="Ramirez L."/>
            <person name="Pisabarro A.G."/>
            <person name="Kuo A."/>
            <person name="Tritt A."/>
            <person name="Lipzen A."/>
            <person name="He G."/>
            <person name="Yan M."/>
            <person name="Ng V."/>
            <person name="Cullen D."/>
            <person name="Martin F."/>
            <person name="Rosso M.-N."/>
            <person name="Henrissat B."/>
            <person name="Hibbett D."/>
            <person name="Martinez A.T."/>
            <person name="Grigoriev I.V."/>
        </authorList>
    </citation>
    <scope>NUCLEOTIDE SEQUENCE</scope>
    <source>
        <strain evidence="2">AH 40177</strain>
    </source>
</reference>
<feature type="compositionally biased region" description="Low complexity" evidence="1">
    <location>
        <begin position="43"/>
        <end position="66"/>
    </location>
</feature>
<sequence>MVVVPDQEAPLSQNFASVHIPFSSNLMSTVGRIRKTPASRMCSTATTAAESSTASTSVKASKSSISLNTRKRATKSRSAPYGRGRDLPLDCSAARPADPTYDLPPQPDNPNVLYIDLNDPRTHEPWCIVRLWPMSATWNDFLFNWFFDILDLNRQMMPAPKDLMVLQASNGVWLPIATLESGYKKMWKSVEGVQESNEEKFFAMEGARLLMYKGLDVIGEFNIPLHLERTDPFGQQPIQALNLYK</sequence>
<keyword evidence="3" id="KW-1185">Reference proteome</keyword>
<organism evidence="2 3">
    <name type="scientific">Rhodocollybia butyracea</name>
    <dbReference type="NCBI Taxonomy" id="206335"/>
    <lineage>
        <taxon>Eukaryota</taxon>
        <taxon>Fungi</taxon>
        <taxon>Dikarya</taxon>
        <taxon>Basidiomycota</taxon>
        <taxon>Agaricomycotina</taxon>
        <taxon>Agaricomycetes</taxon>
        <taxon>Agaricomycetidae</taxon>
        <taxon>Agaricales</taxon>
        <taxon>Marasmiineae</taxon>
        <taxon>Omphalotaceae</taxon>
        <taxon>Rhodocollybia</taxon>
    </lineage>
</organism>
<dbReference type="AlphaFoldDB" id="A0A9P5U1L4"/>
<dbReference type="Proteomes" id="UP000772434">
    <property type="component" value="Unassembled WGS sequence"/>
</dbReference>
<gene>
    <name evidence="2" type="ORF">BDP27DRAFT_1369445</name>
</gene>
<comment type="caution">
    <text evidence="2">The sequence shown here is derived from an EMBL/GenBank/DDBJ whole genome shotgun (WGS) entry which is preliminary data.</text>
</comment>
<protein>
    <submittedName>
        <fullName evidence="2">Uncharacterized protein</fullName>
    </submittedName>
</protein>
<accession>A0A9P5U1L4</accession>
<name>A0A9P5U1L4_9AGAR</name>
<evidence type="ECO:0000313" key="2">
    <source>
        <dbReference type="EMBL" id="KAF9061698.1"/>
    </source>
</evidence>
<evidence type="ECO:0000313" key="3">
    <source>
        <dbReference type="Proteomes" id="UP000772434"/>
    </source>
</evidence>
<feature type="region of interest" description="Disordered" evidence="1">
    <location>
        <begin position="41"/>
        <end position="89"/>
    </location>
</feature>
<proteinExistence type="predicted"/>
<evidence type="ECO:0000256" key="1">
    <source>
        <dbReference type="SAM" id="MobiDB-lite"/>
    </source>
</evidence>